<sequence length="272" mass="31125">MDDPTTGGADPLNLFFLERDYVRDGMNIYVLGFPAEHLRDGKHCALVQQQSGLPHIVIHLVNRHPSQPPGPPFRVSHIEKHTRHSISHCVPPNTGPLLHTQSVSVKYKPDPNKPAISVVMPVELDLSDPMYDRSKLKMPYWEPALRIMSTLDLPNLNYKQLHSAWRVLNRKLMRLGQETHGGWSEERLKSLNHFKELKPDDWPGLLDVTDFIDRTTGKPSQTPVELLLQSRALVGKWFRDEMVIYAKERNIKITDEMHAVALALTTYKTLLL</sequence>
<proteinExistence type="predicted"/>
<dbReference type="AlphaFoldDB" id="A0A0C2X7V4"/>
<dbReference type="HOGENOM" id="CLU_1023650_0_0_1"/>
<organism evidence="1 2">
    <name type="scientific">Serendipita vermifera MAFF 305830</name>
    <dbReference type="NCBI Taxonomy" id="933852"/>
    <lineage>
        <taxon>Eukaryota</taxon>
        <taxon>Fungi</taxon>
        <taxon>Dikarya</taxon>
        <taxon>Basidiomycota</taxon>
        <taxon>Agaricomycotina</taxon>
        <taxon>Agaricomycetes</taxon>
        <taxon>Sebacinales</taxon>
        <taxon>Serendipitaceae</taxon>
        <taxon>Serendipita</taxon>
    </lineage>
</organism>
<accession>A0A0C2X7V4</accession>
<dbReference type="EMBL" id="KN824315">
    <property type="protein sequence ID" value="KIM25347.1"/>
    <property type="molecule type" value="Genomic_DNA"/>
</dbReference>
<name>A0A0C2X7V4_SERVB</name>
<gene>
    <name evidence="1" type="ORF">M408DRAFT_26332</name>
</gene>
<reference evidence="1 2" key="1">
    <citation type="submission" date="2014-04" db="EMBL/GenBank/DDBJ databases">
        <authorList>
            <consortium name="DOE Joint Genome Institute"/>
            <person name="Kuo A."/>
            <person name="Zuccaro A."/>
            <person name="Kohler A."/>
            <person name="Nagy L.G."/>
            <person name="Floudas D."/>
            <person name="Copeland A."/>
            <person name="Barry K.W."/>
            <person name="Cichocki N."/>
            <person name="Veneault-Fourrey C."/>
            <person name="LaButti K."/>
            <person name="Lindquist E.A."/>
            <person name="Lipzen A."/>
            <person name="Lundell T."/>
            <person name="Morin E."/>
            <person name="Murat C."/>
            <person name="Sun H."/>
            <person name="Tunlid A."/>
            <person name="Henrissat B."/>
            <person name="Grigoriev I.V."/>
            <person name="Hibbett D.S."/>
            <person name="Martin F."/>
            <person name="Nordberg H.P."/>
            <person name="Cantor M.N."/>
            <person name="Hua S.X."/>
        </authorList>
    </citation>
    <scope>NUCLEOTIDE SEQUENCE [LARGE SCALE GENOMIC DNA]</scope>
    <source>
        <strain evidence="1 2">MAFF 305830</strain>
    </source>
</reference>
<evidence type="ECO:0000313" key="2">
    <source>
        <dbReference type="Proteomes" id="UP000054097"/>
    </source>
</evidence>
<keyword evidence="2" id="KW-1185">Reference proteome</keyword>
<protein>
    <submittedName>
        <fullName evidence="1">Uncharacterized protein</fullName>
    </submittedName>
</protein>
<reference evidence="2" key="2">
    <citation type="submission" date="2015-01" db="EMBL/GenBank/DDBJ databases">
        <title>Evolutionary Origins and Diversification of the Mycorrhizal Mutualists.</title>
        <authorList>
            <consortium name="DOE Joint Genome Institute"/>
            <consortium name="Mycorrhizal Genomics Consortium"/>
            <person name="Kohler A."/>
            <person name="Kuo A."/>
            <person name="Nagy L.G."/>
            <person name="Floudas D."/>
            <person name="Copeland A."/>
            <person name="Barry K.W."/>
            <person name="Cichocki N."/>
            <person name="Veneault-Fourrey C."/>
            <person name="LaButti K."/>
            <person name="Lindquist E.A."/>
            <person name="Lipzen A."/>
            <person name="Lundell T."/>
            <person name="Morin E."/>
            <person name="Murat C."/>
            <person name="Riley R."/>
            <person name="Ohm R."/>
            <person name="Sun H."/>
            <person name="Tunlid A."/>
            <person name="Henrissat B."/>
            <person name="Grigoriev I.V."/>
            <person name="Hibbett D.S."/>
            <person name="Martin F."/>
        </authorList>
    </citation>
    <scope>NUCLEOTIDE SEQUENCE [LARGE SCALE GENOMIC DNA]</scope>
    <source>
        <strain evidence="2">MAFF 305830</strain>
    </source>
</reference>
<evidence type="ECO:0000313" key="1">
    <source>
        <dbReference type="EMBL" id="KIM25347.1"/>
    </source>
</evidence>
<dbReference type="Proteomes" id="UP000054097">
    <property type="component" value="Unassembled WGS sequence"/>
</dbReference>